<keyword evidence="1" id="KW-0732">Signal</keyword>
<evidence type="ECO:0000313" key="2">
    <source>
        <dbReference type="EMBL" id="TKW28061.1"/>
    </source>
</evidence>
<proteinExistence type="predicted"/>
<feature type="chain" id="PRO_5020226069" evidence="1">
    <location>
        <begin position="27"/>
        <end position="139"/>
    </location>
</feature>
<dbReference type="Proteomes" id="UP000298652">
    <property type="component" value="Chromosome 3"/>
</dbReference>
<gene>
    <name evidence="2" type="ORF">SEVIR_3G299100v2</name>
</gene>
<protein>
    <submittedName>
        <fullName evidence="2">Uncharacterized protein</fullName>
    </submittedName>
</protein>
<dbReference type="EMBL" id="CM016554">
    <property type="protein sequence ID" value="TKW28061.1"/>
    <property type="molecule type" value="Genomic_DNA"/>
</dbReference>
<evidence type="ECO:0000256" key="1">
    <source>
        <dbReference type="SAM" id="SignalP"/>
    </source>
</evidence>
<name>A0A4U6VEV1_SETVI</name>
<organism evidence="2 3">
    <name type="scientific">Setaria viridis</name>
    <name type="common">Green bristlegrass</name>
    <name type="synonym">Setaria italica subsp. viridis</name>
    <dbReference type="NCBI Taxonomy" id="4556"/>
    <lineage>
        <taxon>Eukaryota</taxon>
        <taxon>Viridiplantae</taxon>
        <taxon>Streptophyta</taxon>
        <taxon>Embryophyta</taxon>
        <taxon>Tracheophyta</taxon>
        <taxon>Spermatophyta</taxon>
        <taxon>Magnoliopsida</taxon>
        <taxon>Liliopsida</taxon>
        <taxon>Poales</taxon>
        <taxon>Poaceae</taxon>
        <taxon>PACMAD clade</taxon>
        <taxon>Panicoideae</taxon>
        <taxon>Panicodae</taxon>
        <taxon>Paniceae</taxon>
        <taxon>Cenchrinae</taxon>
        <taxon>Setaria</taxon>
    </lineage>
</organism>
<accession>A0A4U6VEV1</accession>
<evidence type="ECO:0000313" key="3">
    <source>
        <dbReference type="Proteomes" id="UP000298652"/>
    </source>
</evidence>
<sequence>MARLTASLVWVAVLVVLGVGVTPGKGDIFDDFFGRTDGSPLADFLRTFPKWRIISKQDPNLSLAALNGTVVLAKTEFDDMSQVWIQDSISIGKLAADDGCRKPFALVNVKFNFPMFSAEAIVPSTDGSLPPTQPATSPQ</sequence>
<feature type="signal peptide" evidence="1">
    <location>
        <begin position="1"/>
        <end position="26"/>
    </location>
</feature>
<keyword evidence="3" id="KW-1185">Reference proteome</keyword>
<dbReference type="Gramene" id="TKW28061">
    <property type="protein sequence ID" value="TKW28061"/>
    <property type="gene ID" value="SEVIR_3G299100v2"/>
</dbReference>
<dbReference type="AlphaFoldDB" id="A0A4U6VEV1"/>
<reference evidence="2" key="1">
    <citation type="submission" date="2019-03" db="EMBL/GenBank/DDBJ databases">
        <title>WGS assembly of Setaria viridis.</title>
        <authorList>
            <person name="Huang P."/>
            <person name="Jenkins J."/>
            <person name="Grimwood J."/>
            <person name="Barry K."/>
            <person name="Healey A."/>
            <person name="Mamidi S."/>
            <person name="Sreedasyam A."/>
            <person name="Shu S."/>
            <person name="Feldman M."/>
            <person name="Wu J."/>
            <person name="Yu Y."/>
            <person name="Chen C."/>
            <person name="Johnson J."/>
            <person name="Rokhsar D."/>
            <person name="Baxter I."/>
            <person name="Schmutz J."/>
            <person name="Brutnell T."/>
            <person name="Kellogg E."/>
        </authorList>
    </citation>
    <scope>NUCLEOTIDE SEQUENCE [LARGE SCALE GENOMIC DNA]</scope>
</reference>